<keyword evidence="12" id="KW-0233">DNA recombination</keyword>
<dbReference type="GO" id="GO:0030894">
    <property type="term" value="C:replisome"/>
    <property type="evidence" value="ECO:0007669"/>
    <property type="project" value="TreeGrafter"/>
</dbReference>
<evidence type="ECO:0000256" key="14">
    <source>
        <dbReference type="ARBA" id="ARBA00023235"/>
    </source>
</evidence>
<gene>
    <name evidence="21" type="ORF">FUAX_09210</name>
</gene>
<dbReference type="InterPro" id="IPR027417">
    <property type="entry name" value="P-loop_NTPase"/>
</dbReference>
<dbReference type="PROSITE" id="PS50967">
    <property type="entry name" value="HRDC"/>
    <property type="match status" value="1"/>
</dbReference>
<dbReference type="InterPro" id="IPR004589">
    <property type="entry name" value="DNA_helicase_ATP-dep_RecQ"/>
</dbReference>
<keyword evidence="7" id="KW-0378">Hydrolase</keyword>
<keyword evidence="5" id="KW-0547">Nucleotide-binding</keyword>
<dbReference type="Pfam" id="PF09382">
    <property type="entry name" value="RQC"/>
    <property type="match status" value="1"/>
</dbReference>
<keyword evidence="11" id="KW-0238">DNA-binding</keyword>
<dbReference type="GO" id="GO:0043590">
    <property type="term" value="C:bacterial nucleoid"/>
    <property type="evidence" value="ECO:0007669"/>
    <property type="project" value="TreeGrafter"/>
</dbReference>
<dbReference type="PROSITE" id="PS51194">
    <property type="entry name" value="HELICASE_CTER"/>
    <property type="match status" value="1"/>
</dbReference>
<dbReference type="GO" id="GO:0009432">
    <property type="term" value="P:SOS response"/>
    <property type="evidence" value="ECO:0007669"/>
    <property type="project" value="UniProtKB-UniRule"/>
</dbReference>
<evidence type="ECO:0000256" key="15">
    <source>
        <dbReference type="ARBA" id="ARBA00034617"/>
    </source>
</evidence>
<keyword evidence="13" id="KW-0234">DNA repair</keyword>
<dbReference type="CDD" id="cd18794">
    <property type="entry name" value="SF2_C_RecQ"/>
    <property type="match status" value="1"/>
</dbReference>
<dbReference type="InterPro" id="IPR002121">
    <property type="entry name" value="HRDC_dom"/>
</dbReference>
<dbReference type="SUPFAM" id="SSF47819">
    <property type="entry name" value="HRDC-like"/>
    <property type="match status" value="1"/>
</dbReference>
<dbReference type="KEGG" id="fax:FUAX_09210"/>
<evidence type="ECO:0000256" key="1">
    <source>
        <dbReference type="ARBA" id="ARBA00001946"/>
    </source>
</evidence>
<keyword evidence="8 21" id="KW-0347">Helicase</keyword>
<dbReference type="InterPro" id="IPR036388">
    <property type="entry name" value="WH-like_DNA-bd_sf"/>
</dbReference>
<dbReference type="InterPro" id="IPR001650">
    <property type="entry name" value="Helicase_C-like"/>
</dbReference>
<dbReference type="SUPFAM" id="SSF52540">
    <property type="entry name" value="P-loop containing nucleoside triphosphate hydrolases"/>
    <property type="match status" value="1"/>
</dbReference>
<keyword evidence="6" id="KW-0227">DNA damage</keyword>
<dbReference type="CDD" id="cd17920">
    <property type="entry name" value="DEXHc_RecQ"/>
    <property type="match status" value="1"/>
</dbReference>
<dbReference type="SMART" id="SM00341">
    <property type="entry name" value="HRDC"/>
    <property type="match status" value="1"/>
</dbReference>
<dbReference type="PANTHER" id="PTHR13710">
    <property type="entry name" value="DNA HELICASE RECQ FAMILY MEMBER"/>
    <property type="match status" value="1"/>
</dbReference>
<dbReference type="SUPFAM" id="SSF46785">
    <property type="entry name" value="Winged helix' DNA-binding domain"/>
    <property type="match status" value="1"/>
</dbReference>
<dbReference type="GO" id="GO:0043138">
    <property type="term" value="F:3'-5' DNA helicase activity"/>
    <property type="evidence" value="ECO:0007669"/>
    <property type="project" value="UniProtKB-EC"/>
</dbReference>
<evidence type="ECO:0000256" key="3">
    <source>
        <dbReference type="ARBA" id="ARBA00005446"/>
    </source>
</evidence>
<dbReference type="Pfam" id="PF14493">
    <property type="entry name" value="HTH_40"/>
    <property type="match status" value="1"/>
</dbReference>
<keyword evidence="9" id="KW-0862">Zinc</keyword>
<evidence type="ECO:0000256" key="8">
    <source>
        <dbReference type="ARBA" id="ARBA00022806"/>
    </source>
</evidence>
<dbReference type="InterPro" id="IPR011545">
    <property type="entry name" value="DEAD/DEAH_box_helicase_dom"/>
</dbReference>
<dbReference type="InterPro" id="IPR044876">
    <property type="entry name" value="HRDC_dom_sf"/>
</dbReference>
<dbReference type="InterPro" id="IPR032284">
    <property type="entry name" value="RecQ_Zn-bd"/>
</dbReference>
<dbReference type="InterPro" id="IPR029491">
    <property type="entry name" value="Helicase_HTH"/>
</dbReference>
<evidence type="ECO:0000256" key="13">
    <source>
        <dbReference type="ARBA" id="ARBA00023204"/>
    </source>
</evidence>
<evidence type="ECO:0000313" key="21">
    <source>
        <dbReference type="EMBL" id="BDD08489.1"/>
    </source>
</evidence>
<evidence type="ECO:0000256" key="5">
    <source>
        <dbReference type="ARBA" id="ARBA00022741"/>
    </source>
</evidence>
<evidence type="ECO:0000259" key="20">
    <source>
        <dbReference type="PROSITE" id="PS51194"/>
    </source>
</evidence>
<dbReference type="GO" id="GO:0009378">
    <property type="term" value="F:four-way junction helicase activity"/>
    <property type="evidence" value="ECO:0007669"/>
    <property type="project" value="TreeGrafter"/>
</dbReference>
<comment type="similarity">
    <text evidence="3">Belongs to the helicase family. RecQ subfamily.</text>
</comment>
<dbReference type="InterPro" id="IPR006293">
    <property type="entry name" value="DNA_helicase_ATP-dep_RecQ_bac"/>
</dbReference>
<dbReference type="RefSeq" id="WP_338393747.1">
    <property type="nucleotide sequence ID" value="NZ_AP025314.1"/>
</dbReference>
<dbReference type="GO" id="GO:0006310">
    <property type="term" value="P:DNA recombination"/>
    <property type="evidence" value="ECO:0007669"/>
    <property type="project" value="UniProtKB-UniRule"/>
</dbReference>
<dbReference type="AlphaFoldDB" id="A0AAU9C908"/>
<dbReference type="GO" id="GO:0006260">
    <property type="term" value="P:DNA replication"/>
    <property type="evidence" value="ECO:0007669"/>
    <property type="project" value="InterPro"/>
</dbReference>
<keyword evidence="22" id="KW-1185">Reference proteome</keyword>
<dbReference type="GO" id="GO:0005737">
    <property type="term" value="C:cytoplasm"/>
    <property type="evidence" value="ECO:0007669"/>
    <property type="project" value="TreeGrafter"/>
</dbReference>
<dbReference type="Gene3D" id="1.10.150.80">
    <property type="entry name" value="HRDC domain"/>
    <property type="match status" value="1"/>
</dbReference>
<feature type="domain" description="HRDC" evidence="18">
    <location>
        <begin position="526"/>
        <end position="606"/>
    </location>
</feature>
<dbReference type="PROSITE" id="PS51192">
    <property type="entry name" value="HELICASE_ATP_BIND_1"/>
    <property type="match status" value="1"/>
</dbReference>
<dbReference type="NCBIfam" id="TIGR01389">
    <property type="entry name" value="recQ"/>
    <property type="match status" value="1"/>
</dbReference>
<evidence type="ECO:0000256" key="4">
    <source>
        <dbReference type="ARBA" id="ARBA00022723"/>
    </source>
</evidence>
<dbReference type="FunFam" id="3.40.50.300:FF:000296">
    <property type="entry name" value="ATP-dependent DNA helicase RecQ"/>
    <property type="match status" value="1"/>
</dbReference>
<sequence>MSQALSLLKKYYGYDSFRPLQEEIINTVMDNRDSLVLMPTGGGKSLCFQMPALMKEGVAIVVSPLIALMQDQVTGLRANGVAAGYINSSQSAQDHFNIQKACEEGKLKLLYVSPEKLLTRPFYDFMKRIKISLFAIDEAHCVSFWGHDFRPEYTKLGFLKQHFPEVPVIALTATADKITRKDIVKQLNLADARTFISSFDRPNLSLNVKPARKRVEYITEYIKLRPDEPGIVYCLSRKSTEALAEKLRKQGIKAKAYHAHIPHDIRAETQREFLRDDIQVVCATIAFGMGIDKPNVRWVIHYNLPKNIESYYQEIGRAGRDGLDSGTLLFYTSGDVIMQKQMLQDTPPEHRELQTAKLERLQQFAEAHICRRKILLNYFGEHLTEDCGNCDVCRNPRERFDGTVLAQKALSAVARSDQKLPLGLAIDVLRGSRNQAVLSKGLDRIKTYGVGRDVSGQDWIIYLQQLVNMGMLDVAYDDHHHLKLTPLSVEVLKGQTPVELYKLTDEEKSPKASRKKKAEEKGALAEKASEEIMARLKALRKSVADEKGIPPYTVFHDTALLEMANSIPLTPEDFGKIKGVGESKLKEYGPAFLMGIAEAVASIPPQNMKKALHTRLYTYALFRSGMSPEQISEHRDLGVATVYGHLTHLYTEDYPVPVAQYVSPEQRADIGKALETVGVEEGYKPVFDFLGERYSYAQIRMAEAILEKEG</sequence>
<comment type="catalytic activity">
    <reaction evidence="15">
        <text>Couples ATP hydrolysis with the unwinding of duplex DNA by translocating in the 3'-5' direction.</text>
        <dbReference type="EC" id="5.6.2.4"/>
    </reaction>
</comment>
<keyword evidence="14" id="KW-0413">Isomerase</keyword>
<dbReference type="GO" id="GO:0016787">
    <property type="term" value="F:hydrolase activity"/>
    <property type="evidence" value="ECO:0007669"/>
    <property type="project" value="UniProtKB-KW"/>
</dbReference>
<dbReference type="SMART" id="SM00956">
    <property type="entry name" value="RQC"/>
    <property type="match status" value="1"/>
</dbReference>
<comment type="cofactor">
    <cofactor evidence="1">
        <name>Mg(2+)</name>
        <dbReference type="ChEBI" id="CHEBI:18420"/>
    </cofactor>
</comment>
<dbReference type="InterPro" id="IPR018982">
    <property type="entry name" value="RQC_domain"/>
</dbReference>
<dbReference type="InterPro" id="IPR010997">
    <property type="entry name" value="HRDC-like_sf"/>
</dbReference>
<name>A0AAU9C908_9BACT</name>
<reference evidence="21 22" key="1">
    <citation type="submission" date="2021-12" db="EMBL/GenBank/DDBJ databases">
        <title>Genome sequencing of bacteria with rrn-lacking chromosome and rrn-plasmid.</title>
        <authorList>
            <person name="Anda M."/>
            <person name="Iwasaki W."/>
        </authorList>
    </citation>
    <scope>NUCLEOTIDE SEQUENCE [LARGE SCALE GENOMIC DNA]</scope>
    <source>
        <strain evidence="21 22">DSM 100852</strain>
    </source>
</reference>
<evidence type="ECO:0000256" key="10">
    <source>
        <dbReference type="ARBA" id="ARBA00022840"/>
    </source>
</evidence>
<evidence type="ECO:0000256" key="12">
    <source>
        <dbReference type="ARBA" id="ARBA00023172"/>
    </source>
</evidence>
<dbReference type="GO" id="GO:0003677">
    <property type="term" value="F:DNA binding"/>
    <property type="evidence" value="ECO:0007669"/>
    <property type="project" value="UniProtKB-KW"/>
</dbReference>
<dbReference type="SMART" id="SM00487">
    <property type="entry name" value="DEXDc"/>
    <property type="match status" value="1"/>
</dbReference>
<evidence type="ECO:0000256" key="2">
    <source>
        <dbReference type="ARBA" id="ARBA00001947"/>
    </source>
</evidence>
<dbReference type="EC" id="5.6.2.4" evidence="16"/>
<evidence type="ECO:0000256" key="6">
    <source>
        <dbReference type="ARBA" id="ARBA00022763"/>
    </source>
</evidence>
<comment type="cofactor">
    <cofactor evidence="2">
        <name>Zn(2+)</name>
        <dbReference type="ChEBI" id="CHEBI:29105"/>
    </cofactor>
</comment>
<dbReference type="NCBIfam" id="TIGR00614">
    <property type="entry name" value="recQ_fam"/>
    <property type="match status" value="1"/>
</dbReference>
<dbReference type="GO" id="GO:0006281">
    <property type="term" value="P:DNA repair"/>
    <property type="evidence" value="ECO:0007669"/>
    <property type="project" value="UniProtKB-KW"/>
</dbReference>
<evidence type="ECO:0000256" key="11">
    <source>
        <dbReference type="ARBA" id="ARBA00023125"/>
    </source>
</evidence>
<dbReference type="Gene3D" id="1.10.10.10">
    <property type="entry name" value="Winged helix-like DNA-binding domain superfamily/Winged helix DNA-binding domain"/>
    <property type="match status" value="1"/>
</dbReference>
<feature type="domain" description="Helicase C-terminal" evidence="20">
    <location>
        <begin position="217"/>
        <end position="359"/>
    </location>
</feature>
<accession>A0AAU9C908</accession>
<dbReference type="EMBL" id="AP025314">
    <property type="protein sequence ID" value="BDD08489.1"/>
    <property type="molecule type" value="Genomic_DNA"/>
</dbReference>
<dbReference type="FunFam" id="3.40.50.300:FF:000156">
    <property type="entry name" value="ATP-dependent DNA helicase recQ"/>
    <property type="match status" value="1"/>
</dbReference>
<dbReference type="Pfam" id="PF00570">
    <property type="entry name" value="HRDC"/>
    <property type="match status" value="1"/>
</dbReference>
<dbReference type="SMART" id="SM00490">
    <property type="entry name" value="HELICc"/>
    <property type="match status" value="1"/>
</dbReference>
<organism evidence="21 22">
    <name type="scientific">Fulvitalea axinellae</name>
    <dbReference type="NCBI Taxonomy" id="1182444"/>
    <lineage>
        <taxon>Bacteria</taxon>
        <taxon>Pseudomonadati</taxon>
        <taxon>Bacteroidota</taxon>
        <taxon>Cytophagia</taxon>
        <taxon>Cytophagales</taxon>
        <taxon>Persicobacteraceae</taxon>
        <taxon>Fulvitalea</taxon>
    </lineage>
</organism>
<feature type="domain" description="Helicase ATP-binding" evidence="19">
    <location>
        <begin position="25"/>
        <end position="193"/>
    </location>
</feature>
<dbReference type="Pfam" id="PF00270">
    <property type="entry name" value="DEAD"/>
    <property type="match status" value="1"/>
</dbReference>
<dbReference type="InterPro" id="IPR036390">
    <property type="entry name" value="WH_DNA-bd_sf"/>
</dbReference>
<protein>
    <recommendedName>
        <fullName evidence="16">DNA helicase RecQ</fullName>
        <ecNumber evidence="16">5.6.2.4</ecNumber>
    </recommendedName>
</protein>
<dbReference type="Pfam" id="PF16124">
    <property type="entry name" value="RecQ_Zn_bind"/>
    <property type="match status" value="1"/>
</dbReference>
<dbReference type="GO" id="GO:0046872">
    <property type="term" value="F:metal ion binding"/>
    <property type="evidence" value="ECO:0007669"/>
    <property type="project" value="UniProtKB-KW"/>
</dbReference>
<keyword evidence="4" id="KW-0479">Metal-binding</keyword>
<dbReference type="PANTHER" id="PTHR13710:SF105">
    <property type="entry name" value="ATP-DEPENDENT DNA HELICASE Q1"/>
    <property type="match status" value="1"/>
</dbReference>
<evidence type="ECO:0000256" key="9">
    <source>
        <dbReference type="ARBA" id="ARBA00022833"/>
    </source>
</evidence>
<dbReference type="Proteomes" id="UP001348817">
    <property type="component" value="Chromosome"/>
</dbReference>
<evidence type="ECO:0000256" key="17">
    <source>
        <dbReference type="SAM" id="MobiDB-lite"/>
    </source>
</evidence>
<feature type="region of interest" description="Disordered" evidence="17">
    <location>
        <begin position="504"/>
        <end position="524"/>
    </location>
</feature>
<evidence type="ECO:0000259" key="18">
    <source>
        <dbReference type="PROSITE" id="PS50967"/>
    </source>
</evidence>
<evidence type="ECO:0000256" key="16">
    <source>
        <dbReference type="NCBIfam" id="TIGR01389"/>
    </source>
</evidence>
<evidence type="ECO:0000256" key="7">
    <source>
        <dbReference type="ARBA" id="ARBA00022801"/>
    </source>
</evidence>
<proteinExistence type="inferred from homology"/>
<evidence type="ECO:0000313" key="22">
    <source>
        <dbReference type="Proteomes" id="UP001348817"/>
    </source>
</evidence>
<dbReference type="InterPro" id="IPR014001">
    <property type="entry name" value="Helicase_ATP-bd"/>
</dbReference>
<dbReference type="GO" id="GO:0005524">
    <property type="term" value="F:ATP binding"/>
    <property type="evidence" value="ECO:0007669"/>
    <property type="project" value="UniProtKB-KW"/>
</dbReference>
<keyword evidence="10" id="KW-0067">ATP-binding</keyword>
<dbReference type="Gene3D" id="3.40.50.300">
    <property type="entry name" value="P-loop containing nucleotide triphosphate hydrolases"/>
    <property type="match status" value="2"/>
</dbReference>
<dbReference type="Pfam" id="PF00271">
    <property type="entry name" value="Helicase_C"/>
    <property type="match status" value="1"/>
</dbReference>
<evidence type="ECO:0000259" key="19">
    <source>
        <dbReference type="PROSITE" id="PS51192"/>
    </source>
</evidence>